<proteinExistence type="predicted"/>
<evidence type="ECO:0000313" key="2">
    <source>
        <dbReference type="EMBL" id="MFD1735570.1"/>
    </source>
</evidence>
<dbReference type="SUPFAM" id="SSF53474">
    <property type="entry name" value="alpha/beta-Hydrolases"/>
    <property type="match status" value="1"/>
</dbReference>
<dbReference type="InterPro" id="IPR050266">
    <property type="entry name" value="AB_hydrolase_sf"/>
</dbReference>
<dbReference type="GO" id="GO:0016787">
    <property type="term" value="F:hydrolase activity"/>
    <property type="evidence" value="ECO:0007669"/>
    <property type="project" value="UniProtKB-KW"/>
</dbReference>
<protein>
    <submittedName>
        <fullName evidence="2">Alpha/beta fold hydrolase</fullName>
    </submittedName>
</protein>
<evidence type="ECO:0000259" key="1">
    <source>
        <dbReference type="Pfam" id="PF00561"/>
    </source>
</evidence>
<dbReference type="InterPro" id="IPR029058">
    <property type="entry name" value="AB_hydrolase_fold"/>
</dbReference>
<dbReference type="PRINTS" id="PR00111">
    <property type="entry name" value="ABHYDROLASE"/>
</dbReference>
<dbReference type="Gene3D" id="3.40.50.1820">
    <property type="entry name" value="alpha/beta hydrolase"/>
    <property type="match status" value="1"/>
</dbReference>
<organism evidence="2 3">
    <name type="scientific">Bacillus salitolerans</name>
    <dbReference type="NCBI Taxonomy" id="1437434"/>
    <lineage>
        <taxon>Bacteria</taxon>
        <taxon>Bacillati</taxon>
        <taxon>Bacillota</taxon>
        <taxon>Bacilli</taxon>
        <taxon>Bacillales</taxon>
        <taxon>Bacillaceae</taxon>
        <taxon>Bacillus</taxon>
    </lineage>
</organism>
<dbReference type="EMBL" id="JBHUEM010000003">
    <property type="protein sequence ID" value="MFD1735570.1"/>
    <property type="molecule type" value="Genomic_DNA"/>
</dbReference>
<comment type="caution">
    <text evidence="2">The sequence shown here is derived from an EMBL/GenBank/DDBJ whole genome shotgun (WGS) entry which is preliminary data.</text>
</comment>
<evidence type="ECO:0000313" key="3">
    <source>
        <dbReference type="Proteomes" id="UP001597214"/>
    </source>
</evidence>
<dbReference type="PANTHER" id="PTHR43798:SF20">
    <property type="entry name" value="2-SUCCINYL-6-HYDROXY-2,4-CYCLOHEXADIENE-1-CARBOXYLATE SYNTHASE-RELATED"/>
    <property type="match status" value="1"/>
</dbReference>
<dbReference type="InterPro" id="IPR000073">
    <property type="entry name" value="AB_hydrolase_1"/>
</dbReference>
<accession>A0ABW4LK42</accession>
<dbReference type="Proteomes" id="UP001597214">
    <property type="component" value="Unassembled WGS sequence"/>
</dbReference>
<feature type="domain" description="AB hydrolase-1" evidence="1">
    <location>
        <begin position="23"/>
        <end position="120"/>
    </location>
</feature>
<keyword evidence="3" id="KW-1185">Reference proteome</keyword>
<dbReference type="RefSeq" id="WP_377926669.1">
    <property type="nucleotide sequence ID" value="NZ_JBHUEM010000003.1"/>
</dbReference>
<keyword evidence="2" id="KW-0378">Hydrolase</keyword>
<name>A0ABW4LK42_9BACI</name>
<dbReference type="PANTHER" id="PTHR43798">
    <property type="entry name" value="MONOACYLGLYCEROL LIPASE"/>
    <property type="match status" value="1"/>
</dbReference>
<gene>
    <name evidence="2" type="ORF">ACFSCX_03245</name>
</gene>
<reference evidence="3" key="1">
    <citation type="journal article" date="2019" name="Int. J. Syst. Evol. Microbiol.">
        <title>The Global Catalogue of Microorganisms (GCM) 10K type strain sequencing project: providing services to taxonomists for standard genome sequencing and annotation.</title>
        <authorList>
            <consortium name="The Broad Institute Genomics Platform"/>
            <consortium name="The Broad Institute Genome Sequencing Center for Infectious Disease"/>
            <person name="Wu L."/>
            <person name="Ma J."/>
        </authorList>
    </citation>
    <scope>NUCLEOTIDE SEQUENCE [LARGE SCALE GENOMIC DNA]</scope>
    <source>
        <strain evidence="3">CCUG 49339</strain>
    </source>
</reference>
<sequence>MQRHRKKIQDLTLSYIDEGSGDAIVFIHGFCGSAAYWEEIVPSLTDSYRVIAPSLRGHGKTSAVCEPYTIDDMATDIKLLLDELNINKVMMFGHSLGGYVTLSFAEQYPEYLRGMSLIHSTANADNEEGKESRKKNIELICDNGIEPLISLLVPKLFSSVNYKTMSDEVDFVKEIGLSTSVIGAKGALQAMMNRPSRNHVLERIKIPVLLVAGEQDQIIPTEKVFSFDGPHIQQQMLKQSGHMGMLENKEDLLTYIKSFIINHTELLNK</sequence>
<dbReference type="Pfam" id="PF00561">
    <property type="entry name" value="Abhydrolase_1"/>
    <property type="match status" value="1"/>
</dbReference>